<evidence type="ECO:0000313" key="3">
    <source>
        <dbReference type="EMBL" id="KKM20064.1"/>
    </source>
</evidence>
<dbReference type="GO" id="GO:0000160">
    <property type="term" value="P:phosphorelay signal transduction system"/>
    <property type="evidence" value="ECO:0007669"/>
    <property type="project" value="InterPro"/>
</dbReference>
<dbReference type="AlphaFoldDB" id="A0A0F9IJV6"/>
<sequence length="126" mass="13794">TILVVEDKARIRSLLAEGLQQLGYAVLQAPNAEDCLSLLKEHSGGIDLLITDIVMPGVSGAELAEHVGRDRPGIRVLYISGYDRRELSRRGIAERGTHFLAKPFSNTELTQTVRAALDETKTPERG</sequence>
<dbReference type="Pfam" id="PF00072">
    <property type="entry name" value="Response_reg"/>
    <property type="match status" value="1"/>
</dbReference>
<dbReference type="PANTHER" id="PTHR44591:SF25">
    <property type="entry name" value="CHEMOTAXIS TWO-COMPONENT RESPONSE REGULATOR"/>
    <property type="match status" value="1"/>
</dbReference>
<accession>A0A0F9IJV6</accession>
<comment type="caution">
    <text evidence="3">The sequence shown here is derived from an EMBL/GenBank/DDBJ whole genome shotgun (WGS) entry which is preliminary data.</text>
</comment>
<name>A0A0F9IJV6_9ZZZZ</name>
<dbReference type="InterPro" id="IPR050595">
    <property type="entry name" value="Bact_response_regulator"/>
</dbReference>
<keyword evidence="1" id="KW-0597">Phosphoprotein</keyword>
<dbReference type="EMBL" id="LAZR01013848">
    <property type="protein sequence ID" value="KKM20064.1"/>
    <property type="molecule type" value="Genomic_DNA"/>
</dbReference>
<feature type="non-terminal residue" evidence="3">
    <location>
        <position position="1"/>
    </location>
</feature>
<proteinExistence type="predicted"/>
<protein>
    <recommendedName>
        <fullName evidence="2">Response regulatory domain-containing protein</fullName>
    </recommendedName>
</protein>
<dbReference type="PROSITE" id="PS50110">
    <property type="entry name" value="RESPONSE_REGULATORY"/>
    <property type="match status" value="1"/>
</dbReference>
<dbReference type="InterPro" id="IPR001789">
    <property type="entry name" value="Sig_transdc_resp-reg_receiver"/>
</dbReference>
<reference evidence="3" key="1">
    <citation type="journal article" date="2015" name="Nature">
        <title>Complex archaea that bridge the gap between prokaryotes and eukaryotes.</title>
        <authorList>
            <person name="Spang A."/>
            <person name="Saw J.H."/>
            <person name="Jorgensen S.L."/>
            <person name="Zaremba-Niedzwiedzka K."/>
            <person name="Martijn J."/>
            <person name="Lind A.E."/>
            <person name="van Eijk R."/>
            <person name="Schleper C."/>
            <person name="Guy L."/>
            <person name="Ettema T.J."/>
        </authorList>
    </citation>
    <scope>NUCLEOTIDE SEQUENCE</scope>
</reference>
<dbReference type="SUPFAM" id="SSF52172">
    <property type="entry name" value="CheY-like"/>
    <property type="match status" value="1"/>
</dbReference>
<evidence type="ECO:0000256" key="1">
    <source>
        <dbReference type="ARBA" id="ARBA00022553"/>
    </source>
</evidence>
<gene>
    <name evidence="3" type="ORF">LCGC14_1649380</name>
</gene>
<evidence type="ECO:0000259" key="2">
    <source>
        <dbReference type="PROSITE" id="PS50110"/>
    </source>
</evidence>
<dbReference type="InterPro" id="IPR011006">
    <property type="entry name" value="CheY-like_superfamily"/>
</dbReference>
<dbReference type="Gene3D" id="3.40.50.2300">
    <property type="match status" value="1"/>
</dbReference>
<feature type="domain" description="Response regulatory" evidence="2">
    <location>
        <begin position="1"/>
        <end position="117"/>
    </location>
</feature>
<dbReference type="SMART" id="SM00448">
    <property type="entry name" value="REC"/>
    <property type="match status" value="1"/>
</dbReference>
<dbReference type="PANTHER" id="PTHR44591">
    <property type="entry name" value="STRESS RESPONSE REGULATOR PROTEIN 1"/>
    <property type="match status" value="1"/>
</dbReference>
<organism evidence="3">
    <name type="scientific">marine sediment metagenome</name>
    <dbReference type="NCBI Taxonomy" id="412755"/>
    <lineage>
        <taxon>unclassified sequences</taxon>
        <taxon>metagenomes</taxon>
        <taxon>ecological metagenomes</taxon>
    </lineage>
</organism>